<protein>
    <submittedName>
        <fullName evidence="1">Uncharacterized protein</fullName>
    </submittedName>
</protein>
<dbReference type="AlphaFoldDB" id="A0A182LTK4"/>
<dbReference type="EMBL" id="AXCM01000999">
    <property type="status" value="NOT_ANNOTATED_CDS"/>
    <property type="molecule type" value="Genomic_DNA"/>
</dbReference>
<reference evidence="2" key="1">
    <citation type="submission" date="2013-09" db="EMBL/GenBank/DDBJ databases">
        <title>The Genome Sequence of Anopheles culicifacies species A.</title>
        <authorList>
            <consortium name="The Broad Institute Genomics Platform"/>
            <person name="Neafsey D.E."/>
            <person name="Besansky N."/>
            <person name="Howell P."/>
            <person name="Walton C."/>
            <person name="Young S.K."/>
            <person name="Zeng Q."/>
            <person name="Gargeya S."/>
            <person name="Fitzgerald M."/>
            <person name="Haas B."/>
            <person name="Abouelleil A."/>
            <person name="Allen A.W."/>
            <person name="Alvarado L."/>
            <person name="Arachchi H.M."/>
            <person name="Berlin A.M."/>
            <person name="Chapman S.B."/>
            <person name="Gainer-Dewar J."/>
            <person name="Goldberg J."/>
            <person name="Griggs A."/>
            <person name="Gujja S."/>
            <person name="Hansen M."/>
            <person name="Howarth C."/>
            <person name="Imamovic A."/>
            <person name="Ireland A."/>
            <person name="Larimer J."/>
            <person name="McCowan C."/>
            <person name="Murphy C."/>
            <person name="Pearson M."/>
            <person name="Poon T.W."/>
            <person name="Priest M."/>
            <person name="Roberts A."/>
            <person name="Saif S."/>
            <person name="Shea T."/>
            <person name="Sisk P."/>
            <person name="Sykes S."/>
            <person name="Wortman J."/>
            <person name="Nusbaum C."/>
            <person name="Birren B."/>
        </authorList>
    </citation>
    <scope>NUCLEOTIDE SEQUENCE [LARGE SCALE GENOMIC DNA]</scope>
    <source>
        <strain evidence="2">A-37</strain>
    </source>
</reference>
<sequence>MALRPALGTQMHEGYSTPAPKMRQYGSMLICSPARFVKKTAMAEVVLNEMAKNRSCGHQAIVCALPPIGIPSSNSFISSVVTKSRCRSSRDHANDCSEPLAVLQPARVTRCGGTVQR</sequence>
<evidence type="ECO:0000313" key="2">
    <source>
        <dbReference type="Proteomes" id="UP000075883"/>
    </source>
</evidence>
<name>A0A182LTK4_9DIPT</name>
<dbReference type="Proteomes" id="UP000075883">
    <property type="component" value="Unassembled WGS sequence"/>
</dbReference>
<dbReference type="EnsemblMetazoa" id="ACUA001617-RA">
    <property type="protein sequence ID" value="ACUA001617-PA"/>
    <property type="gene ID" value="ACUA001617"/>
</dbReference>
<accession>A0A182LTK4</accession>
<proteinExistence type="predicted"/>
<organism evidence="1 2">
    <name type="scientific">Anopheles culicifacies</name>
    <dbReference type="NCBI Taxonomy" id="139723"/>
    <lineage>
        <taxon>Eukaryota</taxon>
        <taxon>Metazoa</taxon>
        <taxon>Ecdysozoa</taxon>
        <taxon>Arthropoda</taxon>
        <taxon>Hexapoda</taxon>
        <taxon>Insecta</taxon>
        <taxon>Pterygota</taxon>
        <taxon>Neoptera</taxon>
        <taxon>Endopterygota</taxon>
        <taxon>Diptera</taxon>
        <taxon>Nematocera</taxon>
        <taxon>Culicoidea</taxon>
        <taxon>Culicidae</taxon>
        <taxon>Anophelinae</taxon>
        <taxon>Anopheles</taxon>
        <taxon>culicifacies species complex</taxon>
    </lineage>
</organism>
<dbReference type="VEuPathDB" id="VectorBase:ACUA001617"/>
<reference evidence="1" key="2">
    <citation type="submission" date="2020-05" db="UniProtKB">
        <authorList>
            <consortium name="EnsemblMetazoa"/>
        </authorList>
    </citation>
    <scope>IDENTIFICATION</scope>
    <source>
        <strain evidence="1">A-37</strain>
    </source>
</reference>
<keyword evidence="2" id="KW-1185">Reference proteome</keyword>
<dbReference type="EMBL" id="AXCM01001000">
    <property type="status" value="NOT_ANNOTATED_CDS"/>
    <property type="molecule type" value="Genomic_DNA"/>
</dbReference>
<evidence type="ECO:0000313" key="1">
    <source>
        <dbReference type="EnsemblMetazoa" id="ACUA001617-PA"/>
    </source>
</evidence>